<keyword evidence="1" id="KW-0472">Membrane</keyword>
<name>A0A9X4M4I4_9ACTN</name>
<keyword evidence="1" id="KW-0812">Transmembrane</keyword>
<evidence type="ECO:0000313" key="3">
    <source>
        <dbReference type="Proteomes" id="UP001152755"/>
    </source>
</evidence>
<dbReference type="Proteomes" id="UP001152755">
    <property type="component" value="Unassembled WGS sequence"/>
</dbReference>
<comment type="caution">
    <text evidence="2">The sequence shown here is derived from an EMBL/GenBank/DDBJ whole genome shotgun (WGS) entry which is preliminary data.</text>
</comment>
<keyword evidence="3" id="KW-1185">Reference proteome</keyword>
<reference evidence="2" key="1">
    <citation type="submission" date="2022-08" db="EMBL/GenBank/DDBJ databases">
        <title>Genome analysis of Corynebacteriales strain.</title>
        <authorList>
            <person name="Lee S.D."/>
        </authorList>
    </citation>
    <scope>NUCLEOTIDE SEQUENCE</scope>
    <source>
        <strain evidence="2">D3-21</strain>
    </source>
</reference>
<protein>
    <submittedName>
        <fullName evidence="2">Uncharacterized protein</fullName>
    </submittedName>
</protein>
<dbReference type="AlphaFoldDB" id="A0A9X4M4I4"/>
<evidence type="ECO:0000256" key="1">
    <source>
        <dbReference type="SAM" id="Phobius"/>
    </source>
</evidence>
<evidence type="ECO:0000313" key="2">
    <source>
        <dbReference type="EMBL" id="MDG3014311.1"/>
    </source>
</evidence>
<sequence length="57" mass="5955">MESIGAGFGIAVVFIVIALVIVGTLLMFLISLFPNFLQRSSSKQAPTEAARKADSAG</sequence>
<proteinExistence type="predicted"/>
<keyword evidence="1" id="KW-1133">Transmembrane helix</keyword>
<gene>
    <name evidence="2" type="ORF">NVS88_07045</name>
</gene>
<organism evidence="2 3">
    <name type="scientific">Speluncibacter jeojiensis</name>
    <dbReference type="NCBI Taxonomy" id="2710754"/>
    <lineage>
        <taxon>Bacteria</taxon>
        <taxon>Bacillati</taxon>
        <taxon>Actinomycetota</taxon>
        <taxon>Actinomycetes</taxon>
        <taxon>Mycobacteriales</taxon>
        <taxon>Speluncibacteraceae</taxon>
        <taxon>Speluncibacter</taxon>
    </lineage>
</organism>
<dbReference type="RefSeq" id="WP_277832263.1">
    <property type="nucleotide sequence ID" value="NZ_JAAIVF010000002.1"/>
</dbReference>
<dbReference type="EMBL" id="JANRHA010000003">
    <property type="protein sequence ID" value="MDG3014311.1"/>
    <property type="molecule type" value="Genomic_DNA"/>
</dbReference>
<feature type="transmembrane region" description="Helical" evidence="1">
    <location>
        <begin position="6"/>
        <end position="33"/>
    </location>
</feature>
<accession>A0A9X4M4I4</accession>